<dbReference type="EMBL" id="JACPUR010000018">
    <property type="protein sequence ID" value="MBI3127640.1"/>
    <property type="molecule type" value="Genomic_DNA"/>
</dbReference>
<name>A0A932I0F5_UNCTE</name>
<proteinExistence type="predicted"/>
<reference evidence="1" key="1">
    <citation type="submission" date="2020-07" db="EMBL/GenBank/DDBJ databases">
        <title>Huge and variable diversity of episymbiotic CPR bacteria and DPANN archaea in groundwater ecosystems.</title>
        <authorList>
            <person name="He C.Y."/>
            <person name="Keren R."/>
            <person name="Whittaker M."/>
            <person name="Farag I.F."/>
            <person name="Doudna J."/>
            <person name="Cate J.H.D."/>
            <person name="Banfield J.F."/>
        </authorList>
    </citation>
    <scope>NUCLEOTIDE SEQUENCE</scope>
    <source>
        <strain evidence="1">NC_groundwater_763_Ag_S-0.2um_68_21</strain>
    </source>
</reference>
<dbReference type="AlphaFoldDB" id="A0A932I0F5"/>
<accession>A0A932I0F5</accession>
<gene>
    <name evidence="1" type="ORF">HYZ11_08570</name>
</gene>
<sequence>MASEIERRFRRTNVWVPSRDTGVDLLVTDRRSRRTLSLQVKFSKDFLATHMDPAFQKQLRACGWWTIDRSKLAKSPADYWVFVLQGFANRTVDFVIVPPRELAKRLASIHGRDKKVHTYLWVTEGRRCWETRGMRKTDQLLLAHGEYINRKRDFTPWLNNWDPILRLNRG</sequence>
<dbReference type="Proteomes" id="UP000782312">
    <property type="component" value="Unassembled WGS sequence"/>
</dbReference>
<comment type="caution">
    <text evidence="1">The sequence shown here is derived from an EMBL/GenBank/DDBJ whole genome shotgun (WGS) entry which is preliminary data.</text>
</comment>
<organism evidence="1 2">
    <name type="scientific">Tectimicrobiota bacterium</name>
    <dbReference type="NCBI Taxonomy" id="2528274"/>
    <lineage>
        <taxon>Bacteria</taxon>
        <taxon>Pseudomonadati</taxon>
        <taxon>Nitrospinota/Tectimicrobiota group</taxon>
        <taxon>Candidatus Tectimicrobiota</taxon>
    </lineage>
</organism>
<evidence type="ECO:0000313" key="1">
    <source>
        <dbReference type="EMBL" id="MBI3127640.1"/>
    </source>
</evidence>
<evidence type="ECO:0000313" key="2">
    <source>
        <dbReference type="Proteomes" id="UP000782312"/>
    </source>
</evidence>
<evidence type="ECO:0008006" key="3">
    <source>
        <dbReference type="Google" id="ProtNLM"/>
    </source>
</evidence>
<protein>
    <recommendedName>
        <fullName evidence="3">Endonuclease</fullName>
    </recommendedName>
</protein>